<dbReference type="EMBL" id="HACG01027352">
    <property type="protein sequence ID" value="CEK74217.1"/>
    <property type="molecule type" value="Transcribed_RNA"/>
</dbReference>
<accession>A0A0B7A0U0</accession>
<sequence>MIHSSFSELNSQPELNSRPLFRAELTTPAQSLIHKPCSELNSQHYSKLVLKKFLFSES</sequence>
<protein>
    <submittedName>
        <fullName evidence="1">Uncharacterized protein</fullName>
    </submittedName>
</protein>
<organism evidence="1">
    <name type="scientific">Arion vulgaris</name>
    <dbReference type="NCBI Taxonomy" id="1028688"/>
    <lineage>
        <taxon>Eukaryota</taxon>
        <taxon>Metazoa</taxon>
        <taxon>Spiralia</taxon>
        <taxon>Lophotrochozoa</taxon>
        <taxon>Mollusca</taxon>
        <taxon>Gastropoda</taxon>
        <taxon>Heterobranchia</taxon>
        <taxon>Euthyneura</taxon>
        <taxon>Panpulmonata</taxon>
        <taxon>Eupulmonata</taxon>
        <taxon>Stylommatophora</taxon>
        <taxon>Helicina</taxon>
        <taxon>Arionoidea</taxon>
        <taxon>Arionidae</taxon>
        <taxon>Arion</taxon>
    </lineage>
</organism>
<dbReference type="AlphaFoldDB" id="A0A0B7A0U0"/>
<reference evidence="1" key="1">
    <citation type="submission" date="2014-12" db="EMBL/GenBank/DDBJ databases">
        <title>Insight into the proteome of Arion vulgaris.</title>
        <authorList>
            <person name="Aradska J."/>
            <person name="Bulat T."/>
            <person name="Smidak R."/>
            <person name="Sarate P."/>
            <person name="Gangsoo J."/>
            <person name="Sialana F."/>
            <person name="Bilban M."/>
            <person name="Lubec G."/>
        </authorList>
    </citation>
    <scope>NUCLEOTIDE SEQUENCE</scope>
    <source>
        <tissue evidence="1">Skin</tissue>
    </source>
</reference>
<proteinExistence type="predicted"/>
<evidence type="ECO:0000313" key="1">
    <source>
        <dbReference type="EMBL" id="CEK74217.1"/>
    </source>
</evidence>
<gene>
    <name evidence="1" type="primary">ORF90145</name>
</gene>
<name>A0A0B7A0U0_9EUPU</name>